<dbReference type="InterPro" id="IPR045598">
    <property type="entry name" value="DUF6457"/>
</dbReference>
<name>A0A934UU61_9MICO</name>
<dbReference type="Proteomes" id="UP000608530">
    <property type="component" value="Unassembled WGS sequence"/>
</dbReference>
<feature type="domain" description="DUF6457" evidence="1">
    <location>
        <begin position="15"/>
        <end position="111"/>
    </location>
</feature>
<comment type="caution">
    <text evidence="2">The sequence shown here is derived from an EMBL/GenBank/DDBJ whole genome shotgun (WGS) entry which is preliminary data.</text>
</comment>
<evidence type="ECO:0000313" key="3">
    <source>
        <dbReference type="Proteomes" id="UP000608530"/>
    </source>
</evidence>
<keyword evidence="3" id="KW-1185">Reference proteome</keyword>
<proteinExistence type="predicted"/>
<accession>A0A934UU61</accession>
<sequence>MSTNPNPNPNPNHLPPEALDAWLAAAAAELGLDAGDVRIGTVLDVARDVAHGVARPAAPLSTFLLGVAVGRAAAASADGAGGGAGGLERDPETVLAEQARRLVELAARWDPAA</sequence>
<reference evidence="2" key="1">
    <citation type="submission" date="2020-12" db="EMBL/GenBank/DDBJ databases">
        <title>Leucobacter sp. CAS1, isolated from Chromium sludge.</title>
        <authorList>
            <person name="Xu Z."/>
        </authorList>
    </citation>
    <scope>NUCLEOTIDE SEQUENCE</scope>
    <source>
        <strain evidence="2">CSA1</strain>
    </source>
</reference>
<protein>
    <recommendedName>
        <fullName evidence="1">DUF6457 domain-containing protein</fullName>
    </recommendedName>
</protein>
<evidence type="ECO:0000313" key="2">
    <source>
        <dbReference type="EMBL" id="MBK0417632.1"/>
    </source>
</evidence>
<dbReference type="Pfam" id="PF20058">
    <property type="entry name" value="DUF6457"/>
    <property type="match status" value="1"/>
</dbReference>
<gene>
    <name evidence="2" type="ORF">JD276_01095</name>
</gene>
<dbReference type="EMBL" id="JAEHOH010000001">
    <property type="protein sequence ID" value="MBK0417632.1"/>
    <property type="molecule type" value="Genomic_DNA"/>
</dbReference>
<dbReference type="AlphaFoldDB" id="A0A934UU61"/>
<evidence type="ECO:0000259" key="1">
    <source>
        <dbReference type="Pfam" id="PF20058"/>
    </source>
</evidence>
<dbReference type="RefSeq" id="WP_200112896.1">
    <property type="nucleotide sequence ID" value="NZ_JAEHOH010000001.1"/>
</dbReference>
<organism evidence="2 3">
    <name type="scientific">Leucobacter chromiisoli</name>
    <dbReference type="NCBI Taxonomy" id="2796471"/>
    <lineage>
        <taxon>Bacteria</taxon>
        <taxon>Bacillati</taxon>
        <taxon>Actinomycetota</taxon>
        <taxon>Actinomycetes</taxon>
        <taxon>Micrococcales</taxon>
        <taxon>Microbacteriaceae</taxon>
        <taxon>Leucobacter</taxon>
    </lineage>
</organism>